<keyword evidence="3" id="KW-1185">Reference proteome</keyword>
<feature type="transmembrane region" description="Helical" evidence="1">
    <location>
        <begin position="135"/>
        <end position="154"/>
    </location>
</feature>
<feature type="transmembrane region" description="Helical" evidence="1">
    <location>
        <begin position="199"/>
        <end position="219"/>
    </location>
</feature>
<evidence type="ECO:0000256" key="1">
    <source>
        <dbReference type="SAM" id="Phobius"/>
    </source>
</evidence>
<protein>
    <submittedName>
        <fullName evidence="2">Uncharacterized protein</fullName>
    </submittedName>
</protein>
<feature type="transmembrane region" description="Helical" evidence="1">
    <location>
        <begin position="254"/>
        <end position="271"/>
    </location>
</feature>
<feature type="transmembrane region" description="Helical" evidence="1">
    <location>
        <begin position="110"/>
        <end position="128"/>
    </location>
</feature>
<evidence type="ECO:0000313" key="2">
    <source>
        <dbReference type="EMBL" id="MBB5131741.1"/>
    </source>
</evidence>
<feature type="transmembrane region" description="Helical" evidence="1">
    <location>
        <begin position="283"/>
        <end position="307"/>
    </location>
</feature>
<feature type="transmembrane region" description="Helical" evidence="1">
    <location>
        <begin position="83"/>
        <end position="104"/>
    </location>
</feature>
<reference evidence="2 3" key="1">
    <citation type="submission" date="2020-08" db="EMBL/GenBank/DDBJ databases">
        <title>Genomic Encyclopedia of Type Strains, Phase IV (KMG-IV): sequencing the most valuable type-strain genomes for metagenomic binning, comparative biology and taxonomic classification.</title>
        <authorList>
            <person name="Goeker M."/>
        </authorList>
    </citation>
    <scope>NUCLEOTIDE SEQUENCE [LARGE SCALE GENOMIC DNA]</scope>
    <source>
        <strain evidence="2 3">DSM 45615</strain>
    </source>
</reference>
<organism evidence="2 3">
    <name type="scientific">Thermocatellispora tengchongensis</name>
    <dbReference type="NCBI Taxonomy" id="1073253"/>
    <lineage>
        <taxon>Bacteria</taxon>
        <taxon>Bacillati</taxon>
        <taxon>Actinomycetota</taxon>
        <taxon>Actinomycetes</taxon>
        <taxon>Streptosporangiales</taxon>
        <taxon>Streptosporangiaceae</taxon>
        <taxon>Thermocatellispora</taxon>
    </lineage>
</organism>
<sequence length="327" mass="33313">MSSLLEDRYRFLLRMLPRSYRAGGREEEMLATYMEGAGESEEALLGRPRWAEARAIAALAVRVRLGGAGATARSLASGRVVRWIALLGVAGNAVTTGHEFLAGLARGADLAPLDALIPLGWAAAFCLLAGGRPRAARIVVLPVLLAQVAVMSAWQDAGAALSSVPSAAFTVAWLLMTAVPALALVAGYHRDAPPPSRRWLALLPAGLAFAAAWTLLPGWHPADEAYAVALVGAAAYLHAGALRRRAAPDGAASLALAALGLPVLLASAASVDGRLAAQGDGPYAPYAAAIAVGVTVLLAVAVAALLVTGVRFLARLPAAGPASPAPA</sequence>
<dbReference type="Proteomes" id="UP000578449">
    <property type="component" value="Unassembled WGS sequence"/>
</dbReference>
<proteinExistence type="predicted"/>
<dbReference type="AlphaFoldDB" id="A0A840P1H1"/>
<keyword evidence="1" id="KW-1133">Transmembrane helix</keyword>
<feature type="transmembrane region" description="Helical" evidence="1">
    <location>
        <begin position="225"/>
        <end position="242"/>
    </location>
</feature>
<keyword evidence="1" id="KW-0812">Transmembrane</keyword>
<feature type="transmembrane region" description="Helical" evidence="1">
    <location>
        <begin position="166"/>
        <end position="187"/>
    </location>
</feature>
<accession>A0A840P1H1</accession>
<name>A0A840P1H1_9ACTN</name>
<dbReference type="RefSeq" id="WP_185048588.1">
    <property type="nucleotide sequence ID" value="NZ_BAABIX010000009.1"/>
</dbReference>
<gene>
    <name evidence="2" type="ORF">HNP84_001454</name>
</gene>
<dbReference type="EMBL" id="JACHGN010000003">
    <property type="protein sequence ID" value="MBB5131741.1"/>
    <property type="molecule type" value="Genomic_DNA"/>
</dbReference>
<keyword evidence="1" id="KW-0472">Membrane</keyword>
<comment type="caution">
    <text evidence="2">The sequence shown here is derived from an EMBL/GenBank/DDBJ whole genome shotgun (WGS) entry which is preliminary data.</text>
</comment>
<evidence type="ECO:0000313" key="3">
    <source>
        <dbReference type="Proteomes" id="UP000578449"/>
    </source>
</evidence>